<dbReference type="InterPro" id="IPR013024">
    <property type="entry name" value="GGCT-like"/>
</dbReference>
<evidence type="ECO:0000256" key="1">
    <source>
        <dbReference type="ARBA" id="ARBA00012344"/>
    </source>
</evidence>
<dbReference type="EC" id="4.3.2.7" evidence="1"/>
<organism evidence="3 4">
    <name type="scientific">Thalassobaculum litoreum DSM 18839</name>
    <dbReference type="NCBI Taxonomy" id="1123362"/>
    <lineage>
        <taxon>Bacteria</taxon>
        <taxon>Pseudomonadati</taxon>
        <taxon>Pseudomonadota</taxon>
        <taxon>Alphaproteobacteria</taxon>
        <taxon>Rhodospirillales</taxon>
        <taxon>Thalassobaculaceae</taxon>
        <taxon>Thalassobaculum</taxon>
    </lineage>
</organism>
<dbReference type="SUPFAM" id="SSF110857">
    <property type="entry name" value="Gamma-glutamyl cyclotransferase-like"/>
    <property type="match status" value="1"/>
</dbReference>
<dbReference type="GO" id="GO:0005737">
    <property type="term" value="C:cytoplasm"/>
    <property type="evidence" value="ECO:0007669"/>
    <property type="project" value="TreeGrafter"/>
</dbReference>
<dbReference type="GO" id="GO:0006751">
    <property type="term" value="P:glutathione catabolic process"/>
    <property type="evidence" value="ECO:0007669"/>
    <property type="project" value="InterPro"/>
</dbReference>
<dbReference type="EMBL" id="FNBW01000006">
    <property type="protein sequence ID" value="SDF75912.1"/>
    <property type="molecule type" value="Genomic_DNA"/>
</dbReference>
<keyword evidence="2" id="KW-0456">Lyase</keyword>
<dbReference type="CDD" id="cd06661">
    <property type="entry name" value="GGCT_like"/>
    <property type="match status" value="1"/>
</dbReference>
<evidence type="ECO:0000313" key="4">
    <source>
        <dbReference type="Proteomes" id="UP000198615"/>
    </source>
</evidence>
<evidence type="ECO:0000256" key="2">
    <source>
        <dbReference type="ARBA" id="ARBA00023239"/>
    </source>
</evidence>
<dbReference type="InterPro" id="IPR006840">
    <property type="entry name" value="ChaC"/>
</dbReference>
<dbReference type="PANTHER" id="PTHR12192:SF2">
    <property type="entry name" value="GLUTATHIONE-SPECIFIC GAMMA-GLUTAMYLCYCLOTRANSFERASE 2"/>
    <property type="match status" value="1"/>
</dbReference>
<proteinExistence type="predicted"/>
<protein>
    <recommendedName>
        <fullName evidence="1">glutathione-specific gamma-glutamylcyclotransferase</fullName>
        <ecNumber evidence="1">4.3.2.7</ecNumber>
    </recommendedName>
</protein>
<dbReference type="Gene3D" id="3.10.490.10">
    <property type="entry name" value="Gamma-glutamyl cyclotransferase-like"/>
    <property type="match status" value="1"/>
</dbReference>
<dbReference type="AlphaFoldDB" id="A0A8G2BHL1"/>
<evidence type="ECO:0000313" key="3">
    <source>
        <dbReference type="EMBL" id="SDF75912.1"/>
    </source>
</evidence>
<comment type="caution">
    <text evidence="3">The sequence shown here is derived from an EMBL/GenBank/DDBJ whole genome shotgun (WGS) entry which is preliminary data.</text>
</comment>
<dbReference type="InterPro" id="IPR036568">
    <property type="entry name" value="GGCT-like_sf"/>
</dbReference>
<dbReference type="Proteomes" id="UP000198615">
    <property type="component" value="Unassembled WGS sequence"/>
</dbReference>
<dbReference type="RefSeq" id="WP_093150285.1">
    <property type="nucleotide sequence ID" value="NZ_FNBW01000006.1"/>
</dbReference>
<gene>
    <name evidence="3" type="ORF">SAMN05660686_02231</name>
</gene>
<name>A0A8G2BHL1_9PROT</name>
<dbReference type="GO" id="GO:0061928">
    <property type="term" value="F:glutathione specific gamma-glutamylcyclotransferase activity"/>
    <property type="evidence" value="ECO:0007669"/>
    <property type="project" value="UniProtKB-EC"/>
</dbReference>
<dbReference type="PANTHER" id="PTHR12192">
    <property type="entry name" value="CATION TRANSPORT PROTEIN CHAC-RELATED"/>
    <property type="match status" value="1"/>
</dbReference>
<sequence length="257" mass="28061">MANSPTPDAPSPSEEPAPVALTRERLRSGEIRALLHKHEPTIKTLSDEELAASQAAMFPGSGKPEGDVWLFGYGSLIWNPAIEFAEQRCATVRGLHRRFCLRTELGRGTPDQPGLVLGLDRGGVCRGVAFRIPREHAETELEIVWRREMVTHAYRPRWLKAQTDQGPIDVLGFVINRSGERYCGQLPEDEAAETIARACGFLGPCCEYLFNTVSHLRDLGMPDAGLERLAGKVAAKQAAAKLGQGPDGGLDVPRRSA</sequence>
<accession>A0A8G2BHL1</accession>
<dbReference type="OrthoDB" id="9795692at2"/>
<keyword evidence="4" id="KW-1185">Reference proteome</keyword>
<dbReference type="Pfam" id="PF04752">
    <property type="entry name" value="ChaC"/>
    <property type="match status" value="1"/>
</dbReference>
<reference evidence="3 4" key="1">
    <citation type="submission" date="2016-10" db="EMBL/GenBank/DDBJ databases">
        <authorList>
            <person name="Varghese N."/>
            <person name="Submissions S."/>
        </authorList>
    </citation>
    <scope>NUCLEOTIDE SEQUENCE [LARGE SCALE GENOMIC DNA]</scope>
    <source>
        <strain evidence="3 4">DSM 18839</strain>
    </source>
</reference>